<name>A0ABN8K0A4_9HYPH</name>
<evidence type="ECO:0000313" key="1">
    <source>
        <dbReference type="EMBL" id="CAH2402731.1"/>
    </source>
</evidence>
<dbReference type="Proteomes" id="UP001153050">
    <property type="component" value="Unassembled WGS sequence"/>
</dbReference>
<dbReference type="RefSeq" id="WP_254019295.1">
    <property type="nucleotide sequence ID" value="NZ_CAKXZT010000130.1"/>
</dbReference>
<dbReference type="InterPro" id="IPR029063">
    <property type="entry name" value="SAM-dependent_MTases_sf"/>
</dbReference>
<dbReference type="SUPFAM" id="SSF53335">
    <property type="entry name" value="S-adenosyl-L-methionine-dependent methyltransferases"/>
    <property type="match status" value="1"/>
</dbReference>
<sequence>MTGRCCHAVELSPAYVDVAVKRWQEFTGQTTTLDGDGRTFAELSAERLAEAA</sequence>
<proteinExistence type="predicted"/>
<organism evidence="1 2">
    <name type="scientific">Mesorhizobium escarrei</name>
    <dbReference type="NCBI Taxonomy" id="666018"/>
    <lineage>
        <taxon>Bacteria</taxon>
        <taxon>Pseudomonadati</taxon>
        <taxon>Pseudomonadota</taxon>
        <taxon>Alphaproteobacteria</taxon>
        <taxon>Hyphomicrobiales</taxon>
        <taxon>Phyllobacteriaceae</taxon>
        <taxon>Mesorhizobium</taxon>
    </lineage>
</organism>
<dbReference type="EMBL" id="CAKXZT010000130">
    <property type="protein sequence ID" value="CAH2402731.1"/>
    <property type="molecule type" value="Genomic_DNA"/>
</dbReference>
<gene>
    <name evidence="1" type="ORF">MES5069_350025</name>
</gene>
<comment type="caution">
    <text evidence="1">The sequence shown here is derived from an EMBL/GenBank/DDBJ whole genome shotgun (WGS) entry which is preliminary data.</text>
</comment>
<protein>
    <recommendedName>
        <fullName evidence="3">DNA methylase N-4/N-6 domain-containing protein</fullName>
    </recommendedName>
</protein>
<keyword evidence="2" id="KW-1185">Reference proteome</keyword>
<accession>A0ABN8K0A4</accession>
<evidence type="ECO:0008006" key="3">
    <source>
        <dbReference type="Google" id="ProtNLM"/>
    </source>
</evidence>
<reference evidence="1 2" key="1">
    <citation type="submission" date="2022-03" db="EMBL/GenBank/DDBJ databases">
        <authorList>
            <person name="Brunel B."/>
        </authorList>
    </citation>
    <scope>NUCLEOTIDE SEQUENCE [LARGE SCALE GENOMIC DNA]</scope>
    <source>
        <strain evidence="1">STM5069sample</strain>
    </source>
</reference>
<evidence type="ECO:0000313" key="2">
    <source>
        <dbReference type="Proteomes" id="UP001153050"/>
    </source>
</evidence>